<organism evidence="2 3">
    <name type="scientific">Noviherbaspirillum denitrificans</name>
    <dbReference type="NCBI Taxonomy" id="1968433"/>
    <lineage>
        <taxon>Bacteria</taxon>
        <taxon>Pseudomonadati</taxon>
        <taxon>Pseudomonadota</taxon>
        <taxon>Betaproteobacteria</taxon>
        <taxon>Burkholderiales</taxon>
        <taxon>Oxalobacteraceae</taxon>
        <taxon>Noviherbaspirillum</taxon>
    </lineage>
</organism>
<dbReference type="RefSeq" id="WP_088707902.1">
    <property type="nucleotide sequence ID" value="NZ_LSTO01000001.1"/>
</dbReference>
<sequence>MGICSSIDDAALEAEFQFWKSQLVMSAWIGVAFAVAGGMLIAGWPVGVGDAQVRAFVQETWPPFVEAAFWTGFLTGFLLAAARRMGCALAGTVPWKKPTSPVRRYLGQTACCLGFGAISLWGAQQFVFHMAADQSALLHMLSQAVHTGFVLAGVCLLLAIGPGLVPGPER</sequence>
<protein>
    <submittedName>
        <fullName evidence="2">Uncharacterized protein</fullName>
    </submittedName>
</protein>
<keyword evidence="1" id="KW-0472">Membrane</keyword>
<evidence type="ECO:0000313" key="3">
    <source>
        <dbReference type="Proteomes" id="UP000197535"/>
    </source>
</evidence>
<feature type="transmembrane region" description="Helical" evidence="1">
    <location>
        <begin position="27"/>
        <end position="47"/>
    </location>
</feature>
<dbReference type="Proteomes" id="UP000197535">
    <property type="component" value="Unassembled WGS sequence"/>
</dbReference>
<name>A0A254TMW1_9BURK</name>
<dbReference type="EMBL" id="LSTO01000001">
    <property type="protein sequence ID" value="OWW21048.1"/>
    <property type="molecule type" value="Genomic_DNA"/>
</dbReference>
<feature type="transmembrane region" description="Helical" evidence="1">
    <location>
        <begin position="105"/>
        <end position="124"/>
    </location>
</feature>
<feature type="transmembrane region" description="Helical" evidence="1">
    <location>
        <begin position="67"/>
        <end position="93"/>
    </location>
</feature>
<keyword evidence="1" id="KW-0812">Transmembrane</keyword>
<dbReference type="AlphaFoldDB" id="A0A254TMW1"/>
<reference evidence="2 3" key="1">
    <citation type="submission" date="2016-02" db="EMBL/GenBank/DDBJ databases">
        <authorList>
            <person name="Wen L."/>
            <person name="He K."/>
            <person name="Yang H."/>
        </authorList>
    </citation>
    <scope>NUCLEOTIDE SEQUENCE [LARGE SCALE GENOMIC DNA]</scope>
    <source>
        <strain evidence="2 3">TSA40</strain>
    </source>
</reference>
<gene>
    <name evidence="2" type="ORF">AYR66_17785</name>
</gene>
<keyword evidence="3" id="KW-1185">Reference proteome</keyword>
<evidence type="ECO:0000256" key="1">
    <source>
        <dbReference type="SAM" id="Phobius"/>
    </source>
</evidence>
<dbReference type="OrthoDB" id="8112769at2"/>
<comment type="caution">
    <text evidence="2">The sequence shown here is derived from an EMBL/GenBank/DDBJ whole genome shotgun (WGS) entry which is preliminary data.</text>
</comment>
<feature type="transmembrane region" description="Helical" evidence="1">
    <location>
        <begin position="144"/>
        <end position="165"/>
    </location>
</feature>
<keyword evidence="1" id="KW-1133">Transmembrane helix</keyword>
<evidence type="ECO:0000313" key="2">
    <source>
        <dbReference type="EMBL" id="OWW21048.1"/>
    </source>
</evidence>
<accession>A0A254TMW1</accession>
<proteinExistence type="predicted"/>